<organism evidence="1 2">
    <name type="scientific">Panacibacter microcysteis</name>
    <dbReference type="NCBI Taxonomy" id="2793269"/>
    <lineage>
        <taxon>Bacteria</taxon>
        <taxon>Pseudomonadati</taxon>
        <taxon>Bacteroidota</taxon>
        <taxon>Chitinophagia</taxon>
        <taxon>Chitinophagales</taxon>
        <taxon>Chitinophagaceae</taxon>
        <taxon>Panacibacter</taxon>
    </lineage>
</organism>
<evidence type="ECO:0000313" key="2">
    <source>
        <dbReference type="Proteomes" id="UP000628448"/>
    </source>
</evidence>
<reference evidence="1" key="1">
    <citation type="submission" date="2020-11" db="EMBL/GenBank/DDBJ databases">
        <title>Bacterial whole genome sequence for Panacibacter sp. DH6.</title>
        <authorList>
            <person name="Le V."/>
            <person name="Ko S."/>
            <person name="Ahn C.-Y."/>
            <person name="Oh H.-M."/>
        </authorList>
    </citation>
    <scope>NUCLEOTIDE SEQUENCE</scope>
    <source>
        <strain evidence="1">DH6</strain>
    </source>
</reference>
<proteinExistence type="predicted"/>
<dbReference type="InterPro" id="IPR036567">
    <property type="entry name" value="RHF-like"/>
</dbReference>
<dbReference type="Pfam" id="PF02482">
    <property type="entry name" value="Ribosomal_S30AE"/>
    <property type="match status" value="1"/>
</dbReference>
<dbReference type="RefSeq" id="WP_196988866.1">
    <property type="nucleotide sequence ID" value="NZ_JADWYR010000001.1"/>
</dbReference>
<dbReference type="EMBL" id="JADWYR010000001">
    <property type="protein sequence ID" value="MBG9374773.1"/>
    <property type="molecule type" value="Genomic_DNA"/>
</dbReference>
<dbReference type="SUPFAM" id="SSF69754">
    <property type="entry name" value="Ribosome binding protein Y (YfiA homologue)"/>
    <property type="match status" value="1"/>
</dbReference>
<evidence type="ECO:0000313" key="1">
    <source>
        <dbReference type="EMBL" id="MBG9374773.1"/>
    </source>
</evidence>
<comment type="caution">
    <text evidence="1">The sequence shown here is derived from an EMBL/GenBank/DDBJ whole genome shotgun (WGS) entry which is preliminary data.</text>
</comment>
<dbReference type="Gene3D" id="3.30.160.100">
    <property type="entry name" value="Ribosome hibernation promotion factor-like"/>
    <property type="match status" value="1"/>
</dbReference>
<accession>A0A931GV61</accession>
<gene>
    <name evidence="1" type="ORF">I5907_00890</name>
</gene>
<name>A0A931GV61_9BACT</name>
<dbReference type="Proteomes" id="UP000628448">
    <property type="component" value="Unassembled WGS sequence"/>
</dbReference>
<keyword evidence="2" id="KW-1185">Reference proteome</keyword>
<dbReference type="InterPro" id="IPR003489">
    <property type="entry name" value="RHF/RaiA"/>
</dbReference>
<protein>
    <submittedName>
        <fullName evidence="1">HPF/RaiA family ribosome-associated protein</fullName>
    </submittedName>
</protein>
<dbReference type="AlphaFoldDB" id="A0A931GV61"/>
<sequence>MDIIIQHLGFTASETLDAFIREKVNALKSDKIVRANVTLYFASEGNPDNQVCEIRLEVPGNDYFVKKGNAHFETAVSECVDILQNKLKKQRDINISQRHADEGLIQDELLANQNDDEETELEDVVK</sequence>